<keyword evidence="2" id="KW-1185">Reference proteome</keyword>
<dbReference type="InterPro" id="IPR036380">
    <property type="entry name" value="Isochorismatase-like_sf"/>
</dbReference>
<dbReference type="PANTHER" id="PTHR43559">
    <property type="entry name" value="HYDROLASE YCAC-RELATED"/>
    <property type="match status" value="1"/>
</dbReference>
<dbReference type="Proteomes" id="UP001055247">
    <property type="component" value="Unassembled WGS sequence"/>
</dbReference>
<gene>
    <name evidence="1" type="primary">ycaC</name>
    <name evidence="1" type="ORF">BHAOGJBA_5728</name>
</gene>
<dbReference type="RefSeq" id="WP_066919076.1">
    <property type="nucleotide sequence ID" value="NZ_BPQO01000038.1"/>
</dbReference>
<accession>A0AAV4ZY18</accession>
<dbReference type="PANTHER" id="PTHR43559:SF3">
    <property type="entry name" value="HYDROLASE YCAC-RELATED"/>
    <property type="match status" value="1"/>
</dbReference>
<dbReference type="InterPro" id="IPR053152">
    <property type="entry name" value="Hydrolase_YcaC-like"/>
</dbReference>
<name>A0AAV4ZY18_9HYPH</name>
<evidence type="ECO:0000313" key="1">
    <source>
        <dbReference type="EMBL" id="GJD92175.1"/>
    </source>
</evidence>
<evidence type="ECO:0000313" key="2">
    <source>
        <dbReference type="Proteomes" id="UP001055247"/>
    </source>
</evidence>
<comment type="caution">
    <text evidence="1">The sequence shown here is derived from an EMBL/GenBank/DDBJ whole genome shotgun (WGS) entry which is preliminary data.</text>
</comment>
<dbReference type="Gene3D" id="3.40.50.850">
    <property type="entry name" value="Isochorismatase-like"/>
    <property type="match status" value="2"/>
</dbReference>
<proteinExistence type="predicted"/>
<organism evidence="1 2">
    <name type="scientific">Methylobacterium hispanicum</name>
    <dbReference type="NCBI Taxonomy" id="270350"/>
    <lineage>
        <taxon>Bacteria</taxon>
        <taxon>Pseudomonadati</taxon>
        <taxon>Pseudomonadota</taxon>
        <taxon>Alphaproteobacteria</taxon>
        <taxon>Hyphomicrobiales</taxon>
        <taxon>Methylobacteriaceae</taxon>
        <taxon>Methylobacterium</taxon>
    </lineage>
</organism>
<keyword evidence="1" id="KW-0378">Hydrolase</keyword>
<protein>
    <submittedName>
        <fullName evidence="1">Hydrolase YcaC</fullName>
    </submittedName>
</protein>
<dbReference type="SUPFAM" id="SSF52499">
    <property type="entry name" value="Isochorismatase-like hydrolases"/>
    <property type="match status" value="1"/>
</dbReference>
<dbReference type="EMBL" id="BPQO01000038">
    <property type="protein sequence ID" value="GJD92175.1"/>
    <property type="molecule type" value="Genomic_DNA"/>
</dbReference>
<dbReference type="GO" id="GO:0016787">
    <property type="term" value="F:hydrolase activity"/>
    <property type="evidence" value="ECO:0007669"/>
    <property type="project" value="UniProtKB-KW"/>
</dbReference>
<sequence>MSYERLTAENAAVLFVDHQTGLANCVQTQSPANFQNNVKALVSIAQVYGLPAVIMTSASDGPNGPIMPVVAQGLPNAAIVHRPGEIDAFDNADFAALSAKDAGYDVYAVVDASGTWSKLVEDAAITRMVQAGIVPINSVAVGTELLTRWQSATGEAHAKLMGDHLSFAGNNYAGFLAATGQA</sequence>
<dbReference type="AlphaFoldDB" id="A0AAV4ZY18"/>
<reference evidence="1" key="2">
    <citation type="submission" date="2021-08" db="EMBL/GenBank/DDBJ databases">
        <authorList>
            <person name="Tani A."/>
            <person name="Ola A."/>
            <person name="Ogura Y."/>
            <person name="Katsura K."/>
            <person name="Hayashi T."/>
        </authorList>
    </citation>
    <scope>NUCLEOTIDE SEQUENCE</scope>
    <source>
        <strain evidence="1">DSM 16372</strain>
    </source>
</reference>
<reference evidence="1" key="1">
    <citation type="journal article" date="2016" name="Front. Microbiol.">
        <title>Genome Sequence of the Piezophilic, Mesophilic Sulfate-Reducing Bacterium Desulfovibrio indicus J2T.</title>
        <authorList>
            <person name="Cao J."/>
            <person name="Maignien L."/>
            <person name="Shao Z."/>
            <person name="Alain K."/>
            <person name="Jebbar M."/>
        </authorList>
    </citation>
    <scope>NUCLEOTIDE SEQUENCE</scope>
    <source>
        <strain evidence="1">DSM 16372</strain>
    </source>
</reference>